<dbReference type="SUPFAM" id="SSF69318">
    <property type="entry name" value="Integrin alpha N-terminal domain"/>
    <property type="match status" value="1"/>
</dbReference>
<evidence type="ECO:0000256" key="1">
    <source>
        <dbReference type="ARBA" id="ARBA00022729"/>
    </source>
</evidence>
<accession>A0A550JGA0</accession>
<proteinExistence type="predicted"/>
<dbReference type="Pfam" id="PF13517">
    <property type="entry name" value="FG-GAP_3"/>
    <property type="match status" value="1"/>
</dbReference>
<feature type="signal peptide" evidence="2">
    <location>
        <begin position="1"/>
        <end position="27"/>
    </location>
</feature>
<dbReference type="InterPro" id="IPR013517">
    <property type="entry name" value="FG-GAP"/>
</dbReference>
<organism evidence="3 4">
    <name type="scientific">Trichloromonas acetexigens</name>
    <dbReference type="NCBI Taxonomy" id="38815"/>
    <lineage>
        <taxon>Bacteria</taxon>
        <taxon>Pseudomonadati</taxon>
        <taxon>Thermodesulfobacteriota</taxon>
        <taxon>Desulfuromonadia</taxon>
        <taxon>Desulfuromonadales</taxon>
        <taxon>Trichloromonadaceae</taxon>
        <taxon>Trichloromonas</taxon>
    </lineage>
</organism>
<evidence type="ECO:0000313" key="4">
    <source>
        <dbReference type="Proteomes" id="UP000317155"/>
    </source>
</evidence>
<keyword evidence="1 2" id="KW-0732">Signal</keyword>
<evidence type="ECO:0000256" key="2">
    <source>
        <dbReference type="SAM" id="SignalP"/>
    </source>
</evidence>
<keyword evidence="4" id="KW-1185">Reference proteome</keyword>
<feature type="chain" id="PRO_5022046684" evidence="2">
    <location>
        <begin position="28"/>
        <end position="598"/>
    </location>
</feature>
<comment type="caution">
    <text evidence="3">The sequence shown here is derived from an EMBL/GenBank/DDBJ whole genome shotgun (WGS) entry which is preliminary data.</text>
</comment>
<dbReference type="EMBL" id="VJVV01000004">
    <property type="protein sequence ID" value="TRO82230.1"/>
    <property type="molecule type" value="Genomic_DNA"/>
</dbReference>
<reference evidence="3 4" key="1">
    <citation type="submission" date="2019-07" db="EMBL/GenBank/DDBJ databases">
        <title>Insights of Desulfuromonas acetexigens electromicrobiology.</title>
        <authorList>
            <person name="Katuri K."/>
            <person name="Sapireddy V."/>
            <person name="Shaw D.R."/>
            <person name="Saikaly P."/>
        </authorList>
    </citation>
    <scope>NUCLEOTIDE SEQUENCE [LARGE SCALE GENOMIC DNA]</scope>
    <source>
        <strain evidence="3 4">2873</strain>
    </source>
</reference>
<dbReference type="Proteomes" id="UP000317155">
    <property type="component" value="Unassembled WGS sequence"/>
</dbReference>
<evidence type="ECO:0000313" key="3">
    <source>
        <dbReference type="EMBL" id="TRO82230.1"/>
    </source>
</evidence>
<protein>
    <submittedName>
        <fullName evidence="3">VCBS repeat-containing protein</fullName>
    </submittedName>
</protein>
<dbReference type="AlphaFoldDB" id="A0A550JGA0"/>
<dbReference type="RefSeq" id="WP_092057237.1">
    <property type="nucleotide sequence ID" value="NZ_FOJJ01000034.1"/>
</dbReference>
<sequence>MPFFPRSLLVAVLLLAASAILPPSASAFIENLARDFKPVSGVVIMPAKGEFLIDLDAKSNVAIGDLFTVMQPGEKVVHPVTKEVVGTIDEVKAILQVTRVKSGYSYAKPVGAAPEINAKDAIRRFENLPAIFWDYTGEGEAVYAQVKQALPTLEWQEYAATQATKPENPAAAVGFQGLTFVLKPGKLEVRDPAFTVLRAYAVGGAAAPATATIAPAAGIPVAAAPSVSAPAMMPAPTGAAIIAAPAPTGSSVVGDFSPAIVRQNLAEAERGVWVSPAVKEPLVGVEVGELDGDGKLETALLYAHRIDITRFADGASETIAQVDLGKGRKALAIDGADLNGDGQLELYITAAFDDRLSSMIVSAGADGYQVRKTNINYYFRNVDLPGEGVVLLAQGMGDEHQDFAGPIFRVQGNGNDIQQGAKVEVPNPIRLYSFSPLTANGSGGDSIAYLSHLDNLQIFSASGEKLWEGSERMGGSEEFITRVDPTKRPQDGDNTRDAYLQARLGRGDAGEILIPVNEGDWFRARGKTFRKSKLTAMVWNGQELLEAWHTREQNGYMADFRLADIDNDGQKEVVMAINGASTGLLGARRSSLYVFEMQ</sequence>
<gene>
    <name evidence="3" type="ORF">FL622_06535</name>
</gene>
<dbReference type="InterPro" id="IPR028994">
    <property type="entry name" value="Integrin_alpha_N"/>
</dbReference>
<dbReference type="OrthoDB" id="9813582at2"/>
<name>A0A550JGA0_9BACT</name>